<evidence type="ECO:0000259" key="12">
    <source>
        <dbReference type="SMART" id="SM00986"/>
    </source>
</evidence>
<keyword evidence="9" id="KW-0408">Iron</keyword>
<dbReference type="Proteomes" id="UP000654279">
    <property type="component" value="Unassembled WGS sequence"/>
</dbReference>
<dbReference type="GO" id="GO:0051539">
    <property type="term" value="F:4 iron, 4 sulfur cluster binding"/>
    <property type="evidence" value="ECO:0007669"/>
    <property type="project" value="UniProtKB-KW"/>
</dbReference>
<evidence type="ECO:0000256" key="1">
    <source>
        <dbReference type="ARBA" id="ARBA00001400"/>
    </source>
</evidence>
<accession>A0A926HMY4</accession>
<dbReference type="Gene3D" id="3.40.470.10">
    <property type="entry name" value="Uracil-DNA glycosylase-like domain"/>
    <property type="match status" value="1"/>
</dbReference>
<dbReference type="PANTHER" id="PTHR33693:SF1">
    <property type="entry name" value="TYPE-4 URACIL-DNA GLYCOSYLASE"/>
    <property type="match status" value="1"/>
</dbReference>
<evidence type="ECO:0000256" key="8">
    <source>
        <dbReference type="ARBA" id="ARBA00022801"/>
    </source>
</evidence>
<dbReference type="SMART" id="SM00986">
    <property type="entry name" value="UDG"/>
    <property type="match status" value="1"/>
</dbReference>
<evidence type="ECO:0000256" key="6">
    <source>
        <dbReference type="ARBA" id="ARBA00022723"/>
    </source>
</evidence>
<feature type="domain" description="Uracil-DNA glycosylase-like" evidence="12">
    <location>
        <begin position="38"/>
        <end position="200"/>
    </location>
</feature>
<evidence type="ECO:0000256" key="4">
    <source>
        <dbReference type="ARBA" id="ARBA00019403"/>
    </source>
</evidence>
<dbReference type="EMBL" id="JACRSO010000001">
    <property type="protein sequence ID" value="MBC8528591.1"/>
    <property type="molecule type" value="Genomic_DNA"/>
</dbReference>
<comment type="similarity">
    <text evidence="2">Belongs to the uracil-DNA glycosylase (UDG) superfamily. Type 4 (UDGa) family.</text>
</comment>
<evidence type="ECO:0000256" key="10">
    <source>
        <dbReference type="ARBA" id="ARBA00023014"/>
    </source>
</evidence>
<dbReference type="Pfam" id="PF03167">
    <property type="entry name" value="UDG"/>
    <property type="match status" value="1"/>
</dbReference>
<gene>
    <name evidence="13" type="ORF">H8699_03960</name>
</gene>
<keyword evidence="10" id="KW-0411">Iron-sulfur</keyword>
<evidence type="ECO:0000313" key="13">
    <source>
        <dbReference type="EMBL" id="MBC8528591.1"/>
    </source>
</evidence>
<dbReference type="InterPro" id="IPR051536">
    <property type="entry name" value="UDG_Type-4/5"/>
</dbReference>
<dbReference type="AlphaFoldDB" id="A0A926HMY4"/>
<keyword evidence="5" id="KW-0004">4Fe-4S</keyword>
<evidence type="ECO:0000256" key="9">
    <source>
        <dbReference type="ARBA" id="ARBA00023004"/>
    </source>
</evidence>
<name>A0A926HMY4_9FIRM</name>
<dbReference type="SUPFAM" id="SSF52141">
    <property type="entry name" value="Uracil-DNA glycosylase-like"/>
    <property type="match status" value="1"/>
</dbReference>
<keyword evidence="14" id="KW-1185">Reference proteome</keyword>
<dbReference type="PANTHER" id="PTHR33693">
    <property type="entry name" value="TYPE-5 URACIL-DNA GLYCOSYLASE"/>
    <property type="match status" value="1"/>
</dbReference>
<dbReference type="GO" id="GO:0046872">
    <property type="term" value="F:metal ion binding"/>
    <property type="evidence" value="ECO:0007669"/>
    <property type="project" value="UniProtKB-KW"/>
</dbReference>
<comment type="caution">
    <text evidence="13">The sequence shown here is derived from an EMBL/GenBank/DDBJ whole genome shotgun (WGS) entry which is preliminary data.</text>
</comment>
<evidence type="ECO:0000256" key="2">
    <source>
        <dbReference type="ARBA" id="ARBA00006521"/>
    </source>
</evidence>
<evidence type="ECO:0000256" key="3">
    <source>
        <dbReference type="ARBA" id="ARBA00012030"/>
    </source>
</evidence>
<evidence type="ECO:0000256" key="7">
    <source>
        <dbReference type="ARBA" id="ARBA00022763"/>
    </source>
</evidence>
<dbReference type="NCBIfam" id="TIGR00758">
    <property type="entry name" value="UDG_fam4"/>
    <property type="match status" value="1"/>
</dbReference>
<dbReference type="RefSeq" id="WP_249284579.1">
    <property type="nucleotide sequence ID" value="NZ_JACRSO010000001.1"/>
</dbReference>
<comment type="catalytic activity">
    <reaction evidence="1">
        <text>Hydrolyzes single-stranded DNA or mismatched double-stranded DNA and polynucleotides, releasing free uracil.</text>
        <dbReference type="EC" id="3.2.2.27"/>
    </reaction>
</comment>
<dbReference type="CDD" id="cd10030">
    <property type="entry name" value="UDG-F4_TTUDGA_SPO1dp_like"/>
    <property type="match status" value="1"/>
</dbReference>
<keyword evidence="7" id="KW-0227">DNA damage</keyword>
<protein>
    <recommendedName>
        <fullName evidence="4">Type-4 uracil-DNA glycosylase</fullName>
        <ecNumber evidence="3">3.2.2.27</ecNumber>
    </recommendedName>
</protein>
<proteinExistence type="inferred from homology"/>
<keyword evidence="11" id="KW-0234">DNA repair</keyword>
<keyword evidence="6" id="KW-0479">Metal-binding</keyword>
<reference evidence="13" key="1">
    <citation type="submission" date="2020-08" db="EMBL/GenBank/DDBJ databases">
        <title>Genome public.</title>
        <authorList>
            <person name="Liu C."/>
            <person name="Sun Q."/>
        </authorList>
    </citation>
    <scope>NUCLEOTIDE SEQUENCE</scope>
    <source>
        <strain evidence="13">NSJ-44</strain>
    </source>
</reference>
<dbReference type="InterPro" id="IPR005122">
    <property type="entry name" value="Uracil-DNA_glycosylase-like"/>
</dbReference>
<dbReference type="GO" id="GO:0006281">
    <property type="term" value="P:DNA repair"/>
    <property type="evidence" value="ECO:0007669"/>
    <property type="project" value="UniProtKB-KW"/>
</dbReference>
<dbReference type="InterPro" id="IPR036895">
    <property type="entry name" value="Uracil-DNA_glycosylase-like_sf"/>
</dbReference>
<dbReference type="GO" id="GO:0004844">
    <property type="term" value="F:uracil DNA N-glycosylase activity"/>
    <property type="evidence" value="ECO:0007669"/>
    <property type="project" value="UniProtKB-EC"/>
</dbReference>
<evidence type="ECO:0000313" key="14">
    <source>
        <dbReference type="Proteomes" id="UP000654279"/>
    </source>
</evidence>
<keyword evidence="8" id="KW-0378">Hydrolase</keyword>
<evidence type="ECO:0000256" key="5">
    <source>
        <dbReference type="ARBA" id="ARBA00022485"/>
    </source>
</evidence>
<dbReference type="EC" id="3.2.2.27" evidence="3"/>
<dbReference type="SMART" id="SM00987">
    <property type="entry name" value="UreE_C"/>
    <property type="match status" value="1"/>
</dbReference>
<evidence type="ECO:0000256" key="11">
    <source>
        <dbReference type="ARBA" id="ARBA00023204"/>
    </source>
</evidence>
<sequence>MMAKAQTQSREKIHEQIRQACVDFIEQIYPDQSKIVVFGEGNLSAKLMLVGEAPGEQETLRQRPFVGSAGKNLDRFLELVHLEREALYITNTVKFRPTKRNEKTGRLSNRPPEREEVLLCTRFLREEINLVSPRVIASLGNVALRALAGDRRLTIGAEHGRPRPCQMAGGGVEFILFPLYHPASVIYNNKLKETYEQDVAQLAQYLKERM</sequence>
<organism evidence="13 14">
    <name type="scientific">Luoshenia tenuis</name>
    <dbReference type="NCBI Taxonomy" id="2763654"/>
    <lineage>
        <taxon>Bacteria</taxon>
        <taxon>Bacillati</taxon>
        <taxon>Bacillota</taxon>
        <taxon>Clostridia</taxon>
        <taxon>Christensenellales</taxon>
        <taxon>Christensenellaceae</taxon>
        <taxon>Luoshenia</taxon>
    </lineage>
</organism>
<dbReference type="InterPro" id="IPR005273">
    <property type="entry name" value="Ura-DNA_glyco_family4"/>
</dbReference>